<gene>
    <name evidence="2" type="ORF">WYH_00855</name>
</gene>
<dbReference type="InterPro" id="IPR031709">
    <property type="entry name" value="PutAbiC"/>
</dbReference>
<accession>A0A0F7KRQ9</accession>
<sequence length="271" mass="31464">MQRLLIAAGGIAFFLLGVFAWIGAFNKDAFIERGPWGDFFGGVANPILTFFTFVCVLGTLYLQHKELGLSRTELARSAEALERQNASTAEQKKQNIFFQMLSLHNQLIESIDLHHAQNKTLIAKGRDCFSRFYTRLSDNYKKEIAKGMYSDEECIRRAYHTFWNKHQLELGHYFRFLFRMVIFTDKEFSNDDYYMGILRAQISDQELLLLFYNALTPQGAAFKPLIERWALFDNLPAMRLLSHSDEHKVLFAQTAYSTEQAYQFRCEEPSA</sequence>
<proteinExistence type="predicted"/>
<keyword evidence="1" id="KW-1133">Transmembrane helix</keyword>
<dbReference type="Proteomes" id="UP000034392">
    <property type="component" value="Chromosome"/>
</dbReference>
<evidence type="ECO:0000256" key="1">
    <source>
        <dbReference type="SAM" id="Phobius"/>
    </source>
</evidence>
<dbReference type="STRING" id="1267766.WYH_00855"/>
<name>A0A0F7KRQ9_9SPHN</name>
<dbReference type="PATRIC" id="fig|1267766.3.peg.862"/>
<evidence type="ECO:0000313" key="3">
    <source>
        <dbReference type="Proteomes" id="UP000034392"/>
    </source>
</evidence>
<keyword evidence="1" id="KW-0812">Transmembrane</keyword>
<dbReference type="AlphaFoldDB" id="A0A0F7KRQ9"/>
<feature type="transmembrane region" description="Helical" evidence="1">
    <location>
        <begin position="44"/>
        <end position="62"/>
    </location>
</feature>
<keyword evidence="3" id="KW-1185">Reference proteome</keyword>
<dbReference type="EMBL" id="CP011452">
    <property type="protein sequence ID" value="AKH41907.1"/>
    <property type="molecule type" value="Genomic_DNA"/>
</dbReference>
<protein>
    <recommendedName>
        <fullName evidence="4">Phage abortive infection protein</fullName>
    </recommendedName>
</protein>
<organism evidence="2 3">
    <name type="scientific">Croceibacterium atlanticum</name>
    <dbReference type="NCBI Taxonomy" id="1267766"/>
    <lineage>
        <taxon>Bacteria</taxon>
        <taxon>Pseudomonadati</taxon>
        <taxon>Pseudomonadota</taxon>
        <taxon>Alphaproteobacteria</taxon>
        <taxon>Sphingomonadales</taxon>
        <taxon>Erythrobacteraceae</taxon>
        <taxon>Croceibacterium</taxon>
    </lineage>
</organism>
<reference evidence="2" key="1">
    <citation type="submission" date="2015-05" db="EMBL/GenBank/DDBJ databases">
        <title>The complete genome of Altererythrobacter atlanticus strain 26DY36.</title>
        <authorList>
            <person name="Wu Y.-H."/>
            <person name="Cheng H."/>
            <person name="Wu X.-W."/>
        </authorList>
    </citation>
    <scope>NUCLEOTIDE SEQUENCE [LARGE SCALE GENOMIC DNA]</scope>
    <source>
        <strain evidence="2">26DY36</strain>
    </source>
</reference>
<evidence type="ECO:0008006" key="4">
    <source>
        <dbReference type="Google" id="ProtNLM"/>
    </source>
</evidence>
<evidence type="ECO:0000313" key="2">
    <source>
        <dbReference type="EMBL" id="AKH41907.1"/>
    </source>
</evidence>
<dbReference type="KEGG" id="aay:WYH_00855"/>
<dbReference type="Pfam" id="PF16872">
    <property type="entry name" value="putAbiC"/>
    <property type="match status" value="1"/>
</dbReference>
<keyword evidence="1" id="KW-0472">Membrane</keyword>